<feature type="transmembrane region" description="Helical" evidence="1">
    <location>
        <begin position="29"/>
        <end position="46"/>
    </location>
</feature>
<keyword evidence="1" id="KW-0472">Membrane</keyword>
<comment type="caution">
    <text evidence="2">The sequence shown here is derived from an EMBL/GenBank/DDBJ whole genome shotgun (WGS) entry which is preliminary data.</text>
</comment>
<organism evidence="2 3">
    <name type="scientific">Trichormus variabilis SAG 1403-4b</name>
    <dbReference type="NCBI Taxonomy" id="447716"/>
    <lineage>
        <taxon>Bacteria</taxon>
        <taxon>Bacillati</taxon>
        <taxon>Cyanobacteriota</taxon>
        <taxon>Cyanophyceae</taxon>
        <taxon>Nostocales</taxon>
        <taxon>Nostocaceae</taxon>
        <taxon>Trichormus</taxon>
    </lineage>
</organism>
<gene>
    <name evidence="2" type="ORF">DSM107003_20490</name>
</gene>
<accession>A0A433UTZ8</accession>
<evidence type="ECO:0000256" key="1">
    <source>
        <dbReference type="SAM" id="Phobius"/>
    </source>
</evidence>
<keyword evidence="1" id="KW-1133">Transmembrane helix</keyword>
<protein>
    <submittedName>
        <fullName evidence="2">Uncharacterized protein</fullName>
    </submittedName>
</protein>
<evidence type="ECO:0000313" key="3">
    <source>
        <dbReference type="Proteomes" id="UP000276103"/>
    </source>
</evidence>
<sequence>MIVAYIHYHASCLIYKYTYFHTEDEKMRVWLACFFVLFALAEFFDWVKALSLPLPIYILGGAFLAVASNYDKIVGSQLGSVKGEISPELPPELLKLEASTQSTPMDLSMLTPVVEVQKSQHE</sequence>
<feature type="transmembrane region" description="Helical" evidence="1">
    <location>
        <begin position="52"/>
        <end position="70"/>
    </location>
</feature>
<proteinExistence type="predicted"/>
<keyword evidence="3" id="KW-1185">Reference proteome</keyword>
<dbReference type="Proteomes" id="UP000276103">
    <property type="component" value="Unassembled WGS sequence"/>
</dbReference>
<name>A0A433UTZ8_ANAVA</name>
<dbReference type="EMBL" id="RSCM01000005">
    <property type="protein sequence ID" value="RUS97308.1"/>
    <property type="molecule type" value="Genomic_DNA"/>
</dbReference>
<evidence type="ECO:0000313" key="2">
    <source>
        <dbReference type="EMBL" id="RUS97308.1"/>
    </source>
</evidence>
<dbReference type="AlphaFoldDB" id="A0A433UTZ8"/>
<keyword evidence="1" id="KW-0812">Transmembrane</keyword>
<reference evidence="2 3" key="1">
    <citation type="journal article" date="2019" name="Genome Biol. Evol.">
        <title>Day and night: Metabolic profiles and evolutionary relationships of six axenic non-marine cyanobacteria.</title>
        <authorList>
            <person name="Will S.E."/>
            <person name="Henke P."/>
            <person name="Boedeker C."/>
            <person name="Huang S."/>
            <person name="Brinkmann H."/>
            <person name="Rohde M."/>
            <person name="Jarek M."/>
            <person name="Friedl T."/>
            <person name="Seufert S."/>
            <person name="Schumacher M."/>
            <person name="Overmann J."/>
            <person name="Neumann-Schaal M."/>
            <person name="Petersen J."/>
        </authorList>
    </citation>
    <scope>NUCLEOTIDE SEQUENCE [LARGE SCALE GENOMIC DNA]</scope>
    <source>
        <strain evidence="2 3">SAG 1403-4b</strain>
    </source>
</reference>